<feature type="compositionally biased region" description="Low complexity" evidence="3">
    <location>
        <begin position="66"/>
        <end position="98"/>
    </location>
</feature>
<feature type="region of interest" description="Disordered" evidence="3">
    <location>
        <begin position="110"/>
        <end position="152"/>
    </location>
</feature>
<feature type="region of interest" description="Disordered" evidence="3">
    <location>
        <begin position="59"/>
        <end position="98"/>
    </location>
</feature>
<evidence type="ECO:0000259" key="5">
    <source>
        <dbReference type="PROSITE" id="PS50002"/>
    </source>
</evidence>
<dbReference type="OrthoDB" id="5340910at2759"/>
<dbReference type="InParanoid" id="A0A0C3G6S5"/>
<dbReference type="HOGENOM" id="CLU_060996_0_0_1"/>
<keyword evidence="7" id="KW-1185">Reference proteome</keyword>
<protein>
    <recommendedName>
        <fullName evidence="5">SH3 domain-containing protein</fullName>
    </recommendedName>
</protein>
<proteinExistence type="predicted"/>
<dbReference type="SMART" id="SM00326">
    <property type="entry name" value="SH3"/>
    <property type="match status" value="1"/>
</dbReference>
<name>A0A0C3G6S5_PILCF</name>
<gene>
    <name evidence="6" type="ORF">PILCRDRAFT_816299</name>
</gene>
<keyword evidence="4" id="KW-0472">Membrane</keyword>
<dbReference type="STRING" id="765440.A0A0C3G6S5"/>
<feature type="domain" description="SH3" evidence="5">
    <location>
        <begin position="286"/>
        <end position="346"/>
    </location>
</feature>
<evidence type="ECO:0000256" key="1">
    <source>
        <dbReference type="ARBA" id="ARBA00022443"/>
    </source>
</evidence>
<reference evidence="7" key="2">
    <citation type="submission" date="2015-01" db="EMBL/GenBank/DDBJ databases">
        <title>Evolutionary Origins and Diversification of the Mycorrhizal Mutualists.</title>
        <authorList>
            <consortium name="DOE Joint Genome Institute"/>
            <consortium name="Mycorrhizal Genomics Consortium"/>
            <person name="Kohler A."/>
            <person name="Kuo A."/>
            <person name="Nagy L.G."/>
            <person name="Floudas D."/>
            <person name="Copeland A."/>
            <person name="Barry K.W."/>
            <person name="Cichocki N."/>
            <person name="Veneault-Fourrey C."/>
            <person name="LaButti K."/>
            <person name="Lindquist E.A."/>
            <person name="Lipzen A."/>
            <person name="Lundell T."/>
            <person name="Morin E."/>
            <person name="Murat C."/>
            <person name="Riley R."/>
            <person name="Ohm R."/>
            <person name="Sun H."/>
            <person name="Tunlid A."/>
            <person name="Henrissat B."/>
            <person name="Grigoriev I.V."/>
            <person name="Hibbett D.S."/>
            <person name="Martin F."/>
        </authorList>
    </citation>
    <scope>NUCLEOTIDE SEQUENCE [LARGE SCALE GENOMIC DNA]</scope>
    <source>
        <strain evidence="7">F 1598</strain>
    </source>
</reference>
<keyword evidence="1 2" id="KW-0728">SH3 domain</keyword>
<feature type="compositionally biased region" description="Low complexity" evidence="3">
    <location>
        <begin position="120"/>
        <end position="152"/>
    </location>
</feature>
<dbReference type="Gene3D" id="2.30.30.40">
    <property type="entry name" value="SH3 Domains"/>
    <property type="match status" value="1"/>
</dbReference>
<dbReference type="SUPFAM" id="SSF50044">
    <property type="entry name" value="SH3-domain"/>
    <property type="match status" value="1"/>
</dbReference>
<evidence type="ECO:0000256" key="4">
    <source>
        <dbReference type="SAM" id="Phobius"/>
    </source>
</evidence>
<evidence type="ECO:0000256" key="2">
    <source>
        <dbReference type="PROSITE-ProRule" id="PRU00192"/>
    </source>
</evidence>
<organism evidence="6 7">
    <name type="scientific">Piloderma croceum (strain F 1598)</name>
    <dbReference type="NCBI Taxonomy" id="765440"/>
    <lineage>
        <taxon>Eukaryota</taxon>
        <taxon>Fungi</taxon>
        <taxon>Dikarya</taxon>
        <taxon>Basidiomycota</taxon>
        <taxon>Agaricomycotina</taxon>
        <taxon>Agaricomycetes</taxon>
        <taxon>Agaricomycetidae</taxon>
        <taxon>Atheliales</taxon>
        <taxon>Atheliaceae</taxon>
        <taxon>Piloderma</taxon>
    </lineage>
</organism>
<keyword evidence="4" id="KW-0812">Transmembrane</keyword>
<feature type="transmembrane region" description="Helical" evidence="4">
    <location>
        <begin position="160"/>
        <end position="180"/>
    </location>
</feature>
<dbReference type="InterPro" id="IPR035521">
    <property type="entry name" value="Fus1_SH3"/>
</dbReference>
<accession>A0A0C3G6S5</accession>
<dbReference type="AlphaFoldDB" id="A0A0C3G6S5"/>
<dbReference type="Proteomes" id="UP000054166">
    <property type="component" value="Unassembled WGS sequence"/>
</dbReference>
<keyword evidence="4" id="KW-1133">Transmembrane helix</keyword>
<evidence type="ECO:0000313" key="7">
    <source>
        <dbReference type="Proteomes" id="UP000054166"/>
    </source>
</evidence>
<dbReference type="InterPro" id="IPR001452">
    <property type="entry name" value="SH3_domain"/>
</dbReference>
<sequence>MAADAHARRSPAVRALHFGKRRLRGDSLPSFTIDPNDPAFTVTDDGLGDLSTDPALLPFTTTDPNATIDPATATDFPTTAGDATDSTDLPTATDDTPLLTSSSVISTTATPTPAISFPMTTPTTSSSSSTLAPTPTPSATNAASNADAASGSSKGISGGGIAAIVTILVIAFLGVVLFFVRKMYIRKRELKRGTWGAGAFAKRTEFTPEQGEKSYDNASGFMPGAGNSPSSPFAPSAFGHDFGHQTPIAPPPMSYNNNFSPLSVTPPSLSPGMGAAVGMERASAAPTPTDALIKCTFIPSLPDELSISTGETVRVVAEYDDGWAMCANARGEQGMVPLECLDQTRGRGSVGDIQQFQGQSDWRGSKRVSSLQPARY</sequence>
<dbReference type="EMBL" id="KN832982">
    <property type="protein sequence ID" value="KIM86371.1"/>
    <property type="molecule type" value="Genomic_DNA"/>
</dbReference>
<reference evidence="6 7" key="1">
    <citation type="submission" date="2014-04" db="EMBL/GenBank/DDBJ databases">
        <authorList>
            <consortium name="DOE Joint Genome Institute"/>
            <person name="Kuo A."/>
            <person name="Tarkka M."/>
            <person name="Buscot F."/>
            <person name="Kohler A."/>
            <person name="Nagy L.G."/>
            <person name="Floudas D."/>
            <person name="Copeland A."/>
            <person name="Barry K.W."/>
            <person name="Cichocki N."/>
            <person name="Veneault-Fourrey C."/>
            <person name="LaButti K."/>
            <person name="Lindquist E.A."/>
            <person name="Lipzen A."/>
            <person name="Lundell T."/>
            <person name="Morin E."/>
            <person name="Murat C."/>
            <person name="Sun H."/>
            <person name="Tunlid A."/>
            <person name="Henrissat B."/>
            <person name="Grigoriev I.V."/>
            <person name="Hibbett D.S."/>
            <person name="Martin F."/>
            <person name="Nordberg H.P."/>
            <person name="Cantor M.N."/>
            <person name="Hua S.X."/>
        </authorList>
    </citation>
    <scope>NUCLEOTIDE SEQUENCE [LARGE SCALE GENOMIC DNA]</scope>
    <source>
        <strain evidence="6 7">F 1598</strain>
    </source>
</reference>
<evidence type="ECO:0000256" key="3">
    <source>
        <dbReference type="SAM" id="MobiDB-lite"/>
    </source>
</evidence>
<dbReference type="PROSITE" id="PS50002">
    <property type="entry name" value="SH3"/>
    <property type="match status" value="1"/>
</dbReference>
<dbReference type="Pfam" id="PF00018">
    <property type="entry name" value="SH3_1"/>
    <property type="match status" value="1"/>
</dbReference>
<dbReference type="CDD" id="cd11854">
    <property type="entry name" value="SH3_Fus1p"/>
    <property type="match status" value="1"/>
</dbReference>
<dbReference type="InterPro" id="IPR036028">
    <property type="entry name" value="SH3-like_dom_sf"/>
</dbReference>
<evidence type="ECO:0000313" key="6">
    <source>
        <dbReference type="EMBL" id="KIM86371.1"/>
    </source>
</evidence>